<feature type="compositionally biased region" description="Low complexity" evidence="1">
    <location>
        <begin position="782"/>
        <end position="791"/>
    </location>
</feature>
<dbReference type="EMBL" id="CYKH01001617">
    <property type="protein sequence ID" value="CUG88117.1"/>
    <property type="molecule type" value="Genomic_DNA"/>
</dbReference>
<feature type="compositionally biased region" description="Low complexity" evidence="1">
    <location>
        <begin position="593"/>
        <end position="614"/>
    </location>
</feature>
<reference evidence="3" key="1">
    <citation type="submission" date="2015-09" db="EMBL/GenBank/DDBJ databases">
        <authorList>
            <consortium name="Pathogen Informatics"/>
        </authorList>
    </citation>
    <scope>NUCLEOTIDE SEQUENCE [LARGE SCALE GENOMIC DNA]</scope>
    <source>
        <strain evidence="3">Lake Konstanz</strain>
    </source>
</reference>
<name>A0A0S4JCL2_BODSA</name>
<feature type="region of interest" description="Disordered" evidence="1">
    <location>
        <begin position="129"/>
        <end position="189"/>
    </location>
</feature>
<feature type="region of interest" description="Disordered" evidence="1">
    <location>
        <begin position="591"/>
        <end position="622"/>
    </location>
</feature>
<keyword evidence="3" id="KW-1185">Reference proteome</keyword>
<feature type="compositionally biased region" description="Gly residues" evidence="1">
    <location>
        <begin position="380"/>
        <end position="389"/>
    </location>
</feature>
<feature type="region of interest" description="Disordered" evidence="1">
    <location>
        <begin position="968"/>
        <end position="989"/>
    </location>
</feature>
<dbReference type="VEuPathDB" id="TriTrypDB:BSAL_13780"/>
<evidence type="ECO:0000313" key="2">
    <source>
        <dbReference type="EMBL" id="CUG88117.1"/>
    </source>
</evidence>
<feature type="region of interest" description="Disordered" evidence="1">
    <location>
        <begin position="263"/>
        <end position="299"/>
    </location>
</feature>
<feature type="region of interest" description="Disordered" evidence="1">
    <location>
        <begin position="749"/>
        <end position="867"/>
    </location>
</feature>
<feature type="compositionally biased region" description="Low complexity" evidence="1">
    <location>
        <begin position="266"/>
        <end position="299"/>
    </location>
</feature>
<proteinExistence type="predicted"/>
<dbReference type="Proteomes" id="UP000051952">
    <property type="component" value="Unassembled WGS sequence"/>
</dbReference>
<feature type="compositionally biased region" description="Low complexity" evidence="1">
    <location>
        <begin position="408"/>
        <end position="424"/>
    </location>
</feature>
<feature type="region of interest" description="Disordered" evidence="1">
    <location>
        <begin position="372"/>
        <end position="543"/>
    </location>
</feature>
<evidence type="ECO:0000313" key="3">
    <source>
        <dbReference type="Proteomes" id="UP000051952"/>
    </source>
</evidence>
<feature type="compositionally biased region" description="Low complexity" evidence="1">
    <location>
        <begin position="129"/>
        <end position="139"/>
    </location>
</feature>
<feature type="compositionally biased region" description="Low complexity" evidence="1">
    <location>
        <begin position="473"/>
        <end position="485"/>
    </location>
</feature>
<feature type="compositionally biased region" description="Low complexity" evidence="1">
    <location>
        <begin position="749"/>
        <end position="764"/>
    </location>
</feature>
<evidence type="ECO:0000256" key="1">
    <source>
        <dbReference type="SAM" id="MobiDB-lite"/>
    </source>
</evidence>
<feature type="compositionally biased region" description="Polar residues" evidence="1">
    <location>
        <begin position="801"/>
        <end position="813"/>
    </location>
</feature>
<accession>A0A0S4JCL2</accession>
<sequence length="1049" mass="109751">MKSPLHTFSLSNKKGGGGEKYTRASLICFVVSQQIYYWCVLKLFFDKCMRTFVTINLEFSRVVSAGSSSIQVINSSLFFISFALDHQKRRENKTSLLTDLSSGFFLFVCLFFLRNMPLSATSTGAGAGGFAAPSNSNHKPSPPPVSILTSTVSSSLTTSPTHHHHHQQPQQLPQHPPSPLAQPQQQQSTASILGAAQSFSLVSADSMVAAAAAVAALHENNHHDSSATATRVSTTTAALAHSLLQPVAGGIIFNHNNTVEVPTPLSGANGSSNSMSNPTSGSQQRGVGRGSISTSSSGSAVYAPRFGSGVGLGGGVASTPLRSAGGAATAALPADIRQSLASLQYTIQCRASEVHEQLHSMAQLLETLMTTSDTNPQLHGTGGGGGGRGSSASSHKSSAEQESLHGSPHQQEPQKPQQQQRRGFSPGGGGAASSSPPITPNHNLTHVNPPPLMPVRVDGEAPSPPRVPHQPIAVSSSSVPGASSSQDGGNDAQRSASPRGRHLATFSPSLKPLQPVVSPQEAVKVPSPPPLPPSATTLGGGGEVDVKSPIRTVYANVAVTSVEAGRGGLDAAAVTEQTEKLRTVRPPAALVMSSSSSGSGNHPQANSNNSSNHNLGGAVTSTGQRLAAPLALRSPHHSLYSDAHNHTATANRALLAHLQLQLVDFVNAETAYQQALQGMIKSHERILVNATSSAVAAFGATAAMSGTTSLMMATSNTGSSSSPASPFLLQSPPAAAAAAAVAVATDQRNAGQSASSISATSYCSHNDGDDANEYLSRMMQLQQQQPAATPTTTPPHKDESVTTPLQQQQQRAPMTSFAPVTASYQPTLPSPPKRSHRSTSDRNLKHATGGGALVPIDDDDDDGPNQNTDAALLVTEGTSLTMPHNYNTHYTQNNNEASIELGFIPEDEDLYLLPSSSQPSASMIAHHQQQQQDMLTSISGGLFEALDHLRGMNNRAAVQLGSFRRRSRGPAAAMLQPSSSHQRSSHHHQIGAGGVMTLMMDFVDDDGELMECEQSIDVCSPALGLGEDAVSPRMKICISFRRPRNPRRR</sequence>
<protein>
    <submittedName>
        <fullName evidence="2">Uncharacterized protein</fullName>
    </submittedName>
</protein>
<feature type="compositionally biased region" description="Low complexity" evidence="1">
    <location>
        <begin position="146"/>
        <end position="160"/>
    </location>
</feature>
<gene>
    <name evidence="2" type="ORF">BSAL_13780</name>
</gene>
<feature type="compositionally biased region" description="Polar residues" evidence="1">
    <location>
        <begin position="486"/>
        <end position="496"/>
    </location>
</feature>
<dbReference type="AlphaFoldDB" id="A0A0S4JCL2"/>
<organism evidence="2 3">
    <name type="scientific">Bodo saltans</name>
    <name type="common">Flagellated protozoan</name>
    <dbReference type="NCBI Taxonomy" id="75058"/>
    <lineage>
        <taxon>Eukaryota</taxon>
        <taxon>Discoba</taxon>
        <taxon>Euglenozoa</taxon>
        <taxon>Kinetoplastea</taxon>
        <taxon>Metakinetoplastina</taxon>
        <taxon>Eubodonida</taxon>
        <taxon>Bodonidae</taxon>
        <taxon>Bodo</taxon>
    </lineage>
</organism>